<protein>
    <submittedName>
        <fullName evidence="2">VWA domain-containing protein</fullName>
    </submittedName>
</protein>
<evidence type="ECO:0000313" key="2">
    <source>
        <dbReference type="EMBL" id="MCG2616409.1"/>
    </source>
</evidence>
<name>A0ABS9KVM0_9BACT</name>
<comment type="caution">
    <text evidence="2">The sequence shown here is derived from an EMBL/GenBank/DDBJ whole genome shotgun (WGS) entry which is preliminary data.</text>
</comment>
<dbReference type="Pfam" id="PF00092">
    <property type="entry name" value="VWA"/>
    <property type="match status" value="1"/>
</dbReference>
<dbReference type="EMBL" id="JAKLTR010000013">
    <property type="protein sequence ID" value="MCG2616409.1"/>
    <property type="molecule type" value="Genomic_DNA"/>
</dbReference>
<keyword evidence="3" id="KW-1185">Reference proteome</keyword>
<dbReference type="InterPro" id="IPR036465">
    <property type="entry name" value="vWFA_dom_sf"/>
</dbReference>
<evidence type="ECO:0000259" key="1">
    <source>
        <dbReference type="PROSITE" id="PS50234"/>
    </source>
</evidence>
<gene>
    <name evidence="2" type="ORF">LZZ85_19065</name>
</gene>
<dbReference type="Pfam" id="PF12034">
    <property type="entry name" value="YfbK_C"/>
    <property type="match status" value="1"/>
</dbReference>
<dbReference type="SMART" id="SM00327">
    <property type="entry name" value="VWA"/>
    <property type="match status" value="1"/>
</dbReference>
<organism evidence="2 3">
    <name type="scientific">Terrimonas ginsenosidimutans</name>
    <dbReference type="NCBI Taxonomy" id="2908004"/>
    <lineage>
        <taxon>Bacteria</taxon>
        <taxon>Pseudomonadati</taxon>
        <taxon>Bacteroidota</taxon>
        <taxon>Chitinophagia</taxon>
        <taxon>Chitinophagales</taxon>
        <taxon>Chitinophagaceae</taxon>
        <taxon>Terrimonas</taxon>
    </lineage>
</organism>
<dbReference type="CDD" id="cd01465">
    <property type="entry name" value="vWA_subgroup"/>
    <property type="match status" value="1"/>
</dbReference>
<sequence>MGSSLSAQQYYLRGEVKDEAGNVLQNVVITQLRTGYLFRSGSSGTFGITTNFLLDSFQFAHPGYRTEKVAANAEAFLSVKLKTAPASANSARPYKLLSLTKGMLKEDHRRWFAGDETYVSIVENQFVNAKGYPSTGVSLNVDRASYSNIRRFITLNSIVPPDAVRVEEMLNYFNLNYTEPKPKDLFSIQTKVTNCPWNPANQLYFVNLSARKLNLDTLPPSNLVFLIDVSGSMDMTNRLPLLKSAFRMLVNNLRAKDSVSIVVYGGVTGIMLDATSGADKEKIIKAIDELEPGGTTPGESGIKLAYSVAKKHYMAGGNNRVVLATDGDFNVGLRSEADLDTLISTHRQSGIYLTCLGVGMGNYKDSKIQTLARKGNGNFAYLDNFAEAEKVLLKEFTQTLYSVADDAYLNIEFNPNYVRQYKLIGFDNKAGALSDTLAVIEGGEIGSGYSMMGVFEIEPTLRTDTVMIERMAQLKLRYNLPRDSVEKEFLYNSYYNFEPFDKVDQCYRFSSAVAMFGSMLRASAVSKALNWNDLVLLANATANLNDINQREFVSLVQQAKVLYSKKRKKQSGN</sequence>
<feature type="domain" description="VWFA" evidence="1">
    <location>
        <begin position="222"/>
        <end position="400"/>
    </location>
</feature>
<dbReference type="Pfam" id="PF12450">
    <property type="entry name" value="vWF_A"/>
    <property type="match status" value="1"/>
</dbReference>
<dbReference type="InterPro" id="IPR002035">
    <property type="entry name" value="VWF_A"/>
</dbReference>
<dbReference type="SUPFAM" id="SSF53300">
    <property type="entry name" value="vWA-like"/>
    <property type="match status" value="1"/>
</dbReference>
<dbReference type="InterPro" id="IPR022156">
    <property type="entry name" value="Uncharacterised_YfbK_N"/>
</dbReference>
<dbReference type="PROSITE" id="PS50234">
    <property type="entry name" value="VWFA"/>
    <property type="match status" value="1"/>
</dbReference>
<dbReference type="InterPro" id="IPR051173">
    <property type="entry name" value="Ca_channel_alpha-2/delta"/>
</dbReference>
<evidence type="ECO:0000313" key="3">
    <source>
        <dbReference type="Proteomes" id="UP001165367"/>
    </source>
</evidence>
<dbReference type="Proteomes" id="UP001165367">
    <property type="component" value="Unassembled WGS sequence"/>
</dbReference>
<accession>A0ABS9KVM0</accession>
<dbReference type="PANTHER" id="PTHR10166">
    <property type="entry name" value="VOLTAGE-DEPENDENT CALCIUM CHANNEL SUBUNIT ALPHA-2/DELTA-RELATED"/>
    <property type="match status" value="1"/>
</dbReference>
<dbReference type="InterPro" id="IPR021908">
    <property type="entry name" value="YfbK_C"/>
</dbReference>
<reference evidence="2" key="1">
    <citation type="submission" date="2022-01" db="EMBL/GenBank/DDBJ databases">
        <authorList>
            <person name="Jo J.-H."/>
            <person name="Im W.-T."/>
        </authorList>
    </citation>
    <scope>NUCLEOTIDE SEQUENCE</scope>
    <source>
        <strain evidence="2">NA20</strain>
    </source>
</reference>
<dbReference type="Gene3D" id="3.40.50.410">
    <property type="entry name" value="von Willebrand factor, type A domain"/>
    <property type="match status" value="1"/>
</dbReference>
<dbReference type="RefSeq" id="WP_237874945.1">
    <property type="nucleotide sequence ID" value="NZ_JAKLTR010000013.1"/>
</dbReference>
<proteinExistence type="predicted"/>
<dbReference type="PANTHER" id="PTHR10166:SF37">
    <property type="entry name" value="STOLID, ISOFORM H"/>
    <property type="match status" value="1"/>
</dbReference>